<evidence type="ECO:0000256" key="3">
    <source>
        <dbReference type="ARBA" id="ARBA00022989"/>
    </source>
</evidence>
<comment type="similarity">
    <text evidence="5">Belongs to the UPF0391 family.</text>
</comment>
<dbReference type="EMBL" id="JBHTIK010000011">
    <property type="protein sequence ID" value="MFD0849691.1"/>
    <property type="molecule type" value="Genomic_DNA"/>
</dbReference>
<keyword evidence="3 5" id="KW-1133">Transmembrane helix</keyword>
<dbReference type="InterPro" id="IPR009760">
    <property type="entry name" value="DUF1328"/>
</dbReference>
<reference evidence="7" key="1">
    <citation type="journal article" date="2019" name="Int. J. Syst. Evol. Microbiol.">
        <title>The Global Catalogue of Microorganisms (GCM) 10K type strain sequencing project: providing services to taxonomists for standard genome sequencing and annotation.</title>
        <authorList>
            <consortium name="The Broad Institute Genomics Platform"/>
            <consortium name="The Broad Institute Genome Sequencing Center for Infectious Disease"/>
            <person name="Wu L."/>
            <person name="Ma J."/>
        </authorList>
    </citation>
    <scope>NUCLEOTIDE SEQUENCE [LARGE SCALE GENOMIC DNA]</scope>
    <source>
        <strain evidence="7">CCUG 52537</strain>
    </source>
</reference>
<name>A0ABW3C7V4_SPHXN</name>
<evidence type="ECO:0000313" key="6">
    <source>
        <dbReference type="EMBL" id="MFD0849691.1"/>
    </source>
</evidence>
<accession>A0ABW3C7V4</accession>
<dbReference type="Proteomes" id="UP001597124">
    <property type="component" value="Unassembled WGS sequence"/>
</dbReference>
<gene>
    <name evidence="6" type="ORF">ACFQ00_15255</name>
</gene>
<feature type="transmembrane region" description="Helical" evidence="5">
    <location>
        <begin position="29"/>
        <end position="53"/>
    </location>
</feature>
<comment type="subcellular location">
    <subcellularLocation>
        <location evidence="5">Cell membrane</location>
        <topology evidence="5">Single-pass membrane protein</topology>
    </subcellularLocation>
</comment>
<sequence>MIKWAIIFAIAALVLGALGFGGLAGASMGIAKILFVAALIIAVIFLVLGLTAVRKIT</sequence>
<keyword evidence="2 5" id="KW-0812">Transmembrane</keyword>
<evidence type="ECO:0000256" key="5">
    <source>
        <dbReference type="HAMAP-Rule" id="MF_01361"/>
    </source>
</evidence>
<evidence type="ECO:0000313" key="7">
    <source>
        <dbReference type="Proteomes" id="UP001597124"/>
    </source>
</evidence>
<dbReference type="Pfam" id="PF07043">
    <property type="entry name" value="DUF1328"/>
    <property type="match status" value="1"/>
</dbReference>
<comment type="caution">
    <text evidence="6">The sequence shown here is derived from an EMBL/GenBank/DDBJ whole genome shotgun (WGS) entry which is preliminary data.</text>
</comment>
<dbReference type="PIRSF" id="PIRSF036466">
    <property type="entry name" value="UCP036466"/>
    <property type="match status" value="1"/>
</dbReference>
<keyword evidence="7" id="KW-1185">Reference proteome</keyword>
<keyword evidence="1 5" id="KW-1003">Cell membrane</keyword>
<evidence type="ECO:0000256" key="2">
    <source>
        <dbReference type="ARBA" id="ARBA00022692"/>
    </source>
</evidence>
<dbReference type="RefSeq" id="WP_271256721.1">
    <property type="nucleotide sequence ID" value="NZ_JBHTIK010000011.1"/>
</dbReference>
<evidence type="ECO:0000256" key="4">
    <source>
        <dbReference type="ARBA" id="ARBA00023136"/>
    </source>
</evidence>
<organism evidence="6 7">
    <name type="scientific">Sphingosinicella xenopeptidilytica</name>
    <dbReference type="NCBI Taxonomy" id="364098"/>
    <lineage>
        <taxon>Bacteria</taxon>
        <taxon>Pseudomonadati</taxon>
        <taxon>Pseudomonadota</taxon>
        <taxon>Alphaproteobacteria</taxon>
        <taxon>Sphingomonadales</taxon>
        <taxon>Sphingosinicellaceae</taxon>
        <taxon>Sphingosinicella</taxon>
    </lineage>
</organism>
<keyword evidence="4 5" id="KW-0472">Membrane</keyword>
<dbReference type="HAMAP" id="MF_01361">
    <property type="entry name" value="UPF0391"/>
    <property type="match status" value="1"/>
</dbReference>
<evidence type="ECO:0000256" key="1">
    <source>
        <dbReference type="ARBA" id="ARBA00022475"/>
    </source>
</evidence>
<protein>
    <recommendedName>
        <fullName evidence="5">UPF0391 membrane protein ACFQ00_15255</fullName>
    </recommendedName>
</protein>
<proteinExistence type="inferred from homology"/>